<evidence type="ECO:0000313" key="17">
    <source>
        <dbReference type="RefSeq" id="XP_047740570.1"/>
    </source>
</evidence>
<protein>
    <recommendedName>
        <fullName evidence="13">Venom dipeptidyl peptidase 4</fullName>
    </recommendedName>
</protein>
<dbReference type="KEGG" id="hazt:108673462"/>
<organism evidence="16 17">
    <name type="scientific">Hyalella azteca</name>
    <name type="common">Amphipod</name>
    <dbReference type="NCBI Taxonomy" id="294128"/>
    <lineage>
        <taxon>Eukaryota</taxon>
        <taxon>Metazoa</taxon>
        <taxon>Ecdysozoa</taxon>
        <taxon>Arthropoda</taxon>
        <taxon>Crustacea</taxon>
        <taxon>Multicrustacea</taxon>
        <taxon>Malacostraca</taxon>
        <taxon>Eumalacostraca</taxon>
        <taxon>Peracarida</taxon>
        <taxon>Amphipoda</taxon>
        <taxon>Senticaudata</taxon>
        <taxon>Talitrida</taxon>
        <taxon>Talitroidea</taxon>
        <taxon>Hyalellidae</taxon>
        <taxon>Hyalella</taxon>
    </lineage>
</organism>
<dbReference type="GO" id="GO:0004177">
    <property type="term" value="F:aminopeptidase activity"/>
    <property type="evidence" value="ECO:0007669"/>
    <property type="project" value="UniProtKB-KW"/>
</dbReference>
<evidence type="ECO:0000256" key="9">
    <source>
        <dbReference type="ARBA" id="ARBA00022989"/>
    </source>
</evidence>
<dbReference type="Pfam" id="PF00326">
    <property type="entry name" value="Peptidase_S9"/>
    <property type="match status" value="1"/>
</dbReference>
<dbReference type="SUPFAM" id="SSF53474">
    <property type="entry name" value="alpha/beta-Hydrolases"/>
    <property type="match status" value="1"/>
</dbReference>
<evidence type="ECO:0000313" key="16">
    <source>
        <dbReference type="Proteomes" id="UP000694843"/>
    </source>
</evidence>
<evidence type="ECO:0000256" key="13">
    <source>
        <dbReference type="ARBA" id="ARBA00072929"/>
    </source>
</evidence>
<dbReference type="SUPFAM" id="SSF82171">
    <property type="entry name" value="DPP6 N-terminal domain-like"/>
    <property type="match status" value="1"/>
</dbReference>
<evidence type="ECO:0000256" key="2">
    <source>
        <dbReference type="ARBA" id="ARBA00010036"/>
    </source>
</evidence>
<evidence type="ECO:0000256" key="6">
    <source>
        <dbReference type="ARBA" id="ARBA00022801"/>
    </source>
</evidence>
<dbReference type="InterPro" id="IPR029058">
    <property type="entry name" value="AB_hydrolase_fold"/>
</dbReference>
<dbReference type="PANTHER" id="PTHR11731:SF200">
    <property type="entry name" value="DIPEPTIDYL PEPTIDASE 10, ISOFORM B"/>
    <property type="match status" value="1"/>
</dbReference>
<dbReference type="OMA" id="DSWDHLT"/>
<proteinExistence type="inferred from homology"/>
<dbReference type="Proteomes" id="UP000694843">
    <property type="component" value="Unplaced"/>
</dbReference>
<dbReference type="GO" id="GO:0008236">
    <property type="term" value="F:serine-type peptidase activity"/>
    <property type="evidence" value="ECO:0007669"/>
    <property type="project" value="UniProtKB-KW"/>
</dbReference>
<keyword evidence="11" id="KW-0325">Glycoprotein</keyword>
<evidence type="ECO:0000256" key="4">
    <source>
        <dbReference type="ARBA" id="ARBA00022670"/>
    </source>
</evidence>
<dbReference type="GO" id="GO:0005886">
    <property type="term" value="C:plasma membrane"/>
    <property type="evidence" value="ECO:0007669"/>
    <property type="project" value="TreeGrafter"/>
</dbReference>
<keyword evidence="3" id="KW-0031">Aminopeptidase</keyword>
<keyword evidence="8" id="KW-0735">Signal-anchor</keyword>
<evidence type="ECO:0000256" key="11">
    <source>
        <dbReference type="ARBA" id="ARBA00023180"/>
    </source>
</evidence>
<dbReference type="Gene3D" id="3.40.50.1820">
    <property type="entry name" value="alpha/beta hydrolase"/>
    <property type="match status" value="1"/>
</dbReference>
<keyword evidence="16" id="KW-1185">Reference proteome</keyword>
<dbReference type="GO" id="GO:0012505">
    <property type="term" value="C:endomembrane system"/>
    <property type="evidence" value="ECO:0007669"/>
    <property type="project" value="UniProtKB-SubCell"/>
</dbReference>
<keyword evidence="4" id="KW-0645">Protease</keyword>
<evidence type="ECO:0000256" key="1">
    <source>
        <dbReference type="ARBA" id="ARBA00004606"/>
    </source>
</evidence>
<dbReference type="FunFam" id="3.40.50.1820:FF:000003">
    <property type="entry name" value="Dipeptidyl peptidase 4"/>
    <property type="match status" value="1"/>
</dbReference>
<dbReference type="InterPro" id="IPR001375">
    <property type="entry name" value="Peptidase_S9_cat"/>
</dbReference>
<name>A0A979FTP8_HYAAZ</name>
<comment type="subcellular location">
    <subcellularLocation>
        <location evidence="12">Endomembrane system</location>
        <topology evidence="12">Single-pass membrane protein</topology>
    </subcellularLocation>
    <subcellularLocation>
        <location evidence="1">Membrane</location>
        <topology evidence="1">Single-pass type II membrane protein</topology>
    </subcellularLocation>
</comment>
<dbReference type="OrthoDB" id="16520at2759"/>
<feature type="domain" description="Peptidase S9 prolyl oligopeptidase catalytic" evidence="14">
    <location>
        <begin position="512"/>
        <end position="711"/>
    </location>
</feature>
<evidence type="ECO:0000259" key="14">
    <source>
        <dbReference type="Pfam" id="PF00326"/>
    </source>
</evidence>
<dbReference type="GeneID" id="108673462"/>
<dbReference type="GO" id="GO:0006508">
    <property type="term" value="P:proteolysis"/>
    <property type="evidence" value="ECO:0007669"/>
    <property type="project" value="UniProtKB-KW"/>
</dbReference>
<dbReference type="AlphaFoldDB" id="A0A979FTP8"/>
<feature type="domain" description="Dipeptidylpeptidase IV N-terminal" evidence="15">
    <location>
        <begin position="40"/>
        <end position="424"/>
    </location>
</feature>
<accession>A0A979FTP8</accession>
<dbReference type="InterPro" id="IPR050278">
    <property type="entry name" value="Serine_Prot_S9B/DPPIV"/>
</dbReference>
<keyword evidence="10" id="KW-0472">Membrane</keyword>
<evidence type="ECO:0000256" key="12">
    <source>
        <dbReference type="ARBA" id="ARBA00037847"/>
    </source>
</evidence>
<keyword evidence="6" id="KW-0378">Hydrolase</keyword>
<dbReference type="Pfam" id="PF00930">
    <property type="entry name" value="DPPIV_N"/>
    <property type="match status" value="1"/>
</dbReference>
<gene>
    <name evidence="17" type="primary">LOC108673462</name>
</gene>
<keyword evidence="5" id="KW-0812">Transmembrane</keyword>
<evidence type="ECO:0000256" key="5">
    <source>
        <dbReference type="ARBA" id="ARBA00022692"/>
    </source>
</evidence>
<dbReference type="Gene3D" id="2.140.10.30">
    <property type="entry name" value="Dipeptidylpeptidase IV, N-terminal domain"/>
    <property type="match status" value="1"/>
</dbReference>
<dbReference type="GO" id="GO:0008239">
    <property type="term" value="F:dipeptidyl-peptidase activity"/>
    <property type="evidence" value="ECO:0007669"/>
    <property type="project" value="TreeGrafter"/>
</dbReference>
<evidence type="ECO:0000256" key="3">
    <source>
        <dbReference type="ARBA" id="ARBA00022438"/>
    </source>
</evidence>
<dbReference type="InterPro" id="IPR002469">
    <property type="entry name" value="Peptidase_S9B_N"/>
</dbReference>
<reference evidence="17" key="1">
    <citation type="submission" date="2025-08" db="UniProtKB">
        <authorList>
            <consortium name="RefSeq"/>
        </authorList>
    </citation>
    <scope>IDENTIFICATION</scope>
    <source>
        <tissue evidence="17">Whole organism</tissue>
    </source>
</reference>
<evidence type="ECO:0000256" key="7">
    <source>
        <dbReference type="ARBA" id="ARBA00022825"/>
    </source>
</evidence>
<comment type="similarity">
    <text evidence="2">Belongs to the peptidase S9B family. DPPIV subfamily.</text>
</comment>
<dbReference type="PANTHER" id="PTHR11731">
    <property type="entry name" value="PROTEASE FAMILY S9B,C DIPEPTIDYL-PEPTIDASE IV-RELATED"/>
    <property type="match status" value="1"/>
</dbReference>
<keyword evidence="9" id="KW-1133">Transmembrane helix</keyword>
<evidence type="ECO:0000256" key="10">
    <source>
        <dbReference type="ARBA" id="ARBA00023136"/>
    </source>
</evidence>
<evidence type="ECO:0000256" key="8">
    <source>
        <dbReference type="ARBA" id="ARBA00022968"/>
    </source>
</evidence>
<dbReference type="RefSeq" id="XP_047740570.1">
    <property type="nucleotide sequence ID" value="XM_047884614.1"/>
</dbReference>
<keyword evidence="7" id="KW-0720">Serine protease</keyword>
<evidence type="ECO:0000259" key="15">
    <source>
        <dbReference type="Pfam" id="PF00930"/>
    </source>
</evidence>
<sequence length="713" mass="79965">MTYRDLDGALVLFDVRTLTAAVMVTAETMSEWRPFSYSLSPSRKYLLLVHDVQKLFRYSYLARHTILNVKTGEVTPLAPQRVRGRADQPPLLVATWAPTTDAIAFVFHNDLYYTTSPSLSTMYRISSTGQIGTIFNGVPDWVYEEEILSSNSAMWFSPEGTRLAFATFNDSLVDTMNFPLYGQPGELVFQYPFQQSIKYPKPGRSNPVVDLWMVDIGALVSGSRDTVTRLPPPSQVASSDHYFSAVGWGNENSVAIIWMNRHQNLSIISKCNSKGVCRDDLVHVSPDGAWNDLYTAPMFDDTGDSYLIILPGKQGDHGYYKHIYVRRTSDQTLEPLTSGTYEVESILSWDKANHIVYFSGAPEGKPGQRHLYYVGDLQSAQPKQAYCITCDFKNDYSEDCNYNSGEPSKASSYYVLTCNGPGIPQVTLHRSADHTRLMLLEDNQFVRESLHDRVLPLEKRLEIEVAGGYKAQVSMKLPPDYNPNKIKAYPMLVYVYGGPGSQLVNDRFRIGWGDYLASKRGIIYTSIDGRGSGYAGDGILHALNRALGTGEVDLVRLHALQKSFPAIDDKRTAIWGWSYGGYVTAAALARDTKNVFQCGISVAPVTSWIYYDTVYTERYMGLPTPEDNLKAYEASDVTRLADNFKGKDFLLIHGTADDNVHYQQSMMLARALEKADVLFSSQSYPDENHGLAGVKMHHYHTMEHFLDSCFNLA</sequence>